<dbReference type="AlphaFoldDB" id="A0A5A9PJ02"/>
<name>A0A5A9PJ02_9TELE</name>
<accession>A0A5A9PJ02</accession>
<dbReference type="Proteomes" id="UP000324632">
    <property type="component" value="Chromosome 4"/>
</dbReference>
<dbReference type="EMBL" id="SOYY01000004">
    <property type="protein sequence ID" value="KAA0721883.1"/>
    <property type="molecule type" value="Genomic_DNA"/>
</dbReference>
<keyword evidence="3" id="KW-1185">Reference proteome</keyword>
<evidence type="ECO:0000256" key="1">
    <source>
        <dbReference type="SAM" id="Phobius"/>
    </source>
</evidence>
<keyword evidence="1" id="KW-0472">Membrane</keyword>
<keyword evidence="1" id="KW-0812">Transmembrane</keyword>
<evidence type="ECO:0000313" key="3">
    <source>
        <dbReference type="Proteomes" id="UP000324632"/>
    </source>
</evidence>
<sequence>MELKTCEVYFDFAKKREEYCLNLTGNIGQRYLKQKRQCFIGDLTYYPPITTYLYPLLGVFLSLLFITVVIMLLAKTCNEKIKKRAATAFPSFLDFKPTQTHLCKPLKIEPETVVRDLQIEPITHDPAENIMLIEIDPNEQQSWDRQSSSVDSKKYNKYGVGDLEIQDSRSSTGGYDCPHVLTLEMSPGDEVQGYRN</sequence>
<comment type="caution">
    <text evidence="2">The sequence shown here is derived from an EMBL/GenBank/DDBJ whole genome shotgun (WGS) entry which is preliminary data.</text>
</comment>
<reference evidence="2 3" key="1">
    <citation type="journal article" date="2019" name="Mol. Ecol. Resour.">
        <title>Chromosome-level genome assembly of Triplophysa tibetana, a fish adapted to the harsh high-altitude environment of the Tibetan Plateau.</title>
        <authorList>
            <person name="Yang X."/>
            <person name="Liu H."/>
            <person name="Ma Z."/>
            <person name="Zou Y."/>
            <person name="Zou M."/>
            <person name="Mao Y."/>
            <person name="Li X."/>
            <person name="Wang H."/>
            <person name="Chen T."/>
            <person name="Wang W."/>
            <person name="Yang R."/>
        </authorList>
    </citation>
    <scope>NUCLEOTIDE SEQUENCE [LARGE SCALE GENOMIC DNA]</scope>
    <source>
        <strain evidence="2">TTIB1903HZAU</strain>
        <tissue evidence="2">Muscle</tissue>
    </source>
</reference>
<gene>
    <name evidence="2" type="ORF">E1301_Tti017180</name>
</gene>
<proteinExistence type="predicted"/>
<feature type="transmembrane region" description="Helical" evidence="1">
    <location>
        <begin position="52"/>
        <end position="74"/>
    </location>
</feature>
<keyword evidence="1" id="KW-1133">Transmembrane helix</keyword>
<evidence type="ECO:0000313" key="2">
    <source>
        <dbReference type="EMBL" id="KAA0721883.1"/>
    </source>
</evidence>
<organism evidence="2 3">
    <name type="scientific">Triplophysa tibetana</name>
    <dbReference type="NCBI Taxonomy" id="1572043"/>
    <lineage>
        <taxon>Eukaryota</taxon>
        <taxon>Metazoa</taxon>
        <taxon>Chordata</taxon>
        <taxon>Craniata</taxon>
        <taxon>Vertebrata</taxon>
        <taxon>Euteleostomi</taxon>
        <taxon>Actinopterygii</taxon>
        <taxon>Neopterygii</taxon>
        <taxon>Teleostei</taxon>
        <taxon>Ostariophysi</taxon>
        <taxon>Cypriniformes</taxon>
        <taxon>Nemacheilidae</taxon>
        <taxon>Triplophysa</taxon>
    </lineage>
</organism>
<protein>
    <submittedName>
        <fullName evidence="2">Uncharacterized protein</fullName>
    </submittedName>
</protein>